<evidence type="ECO:0000313" key="3">
    <source>
        <dbReference type="Proteomes" id="UP000229897"/>
    </source>
</evidence>
<keyword evidence="3" id="KW-1185">Reference proteome</keyword>
<dbReference type="EMBL" id="CP024608">
    <property type="protein sequence ID" value="ATQ74368.1"/>
    <property type="molecule type" value="Genomic_DNA"/>
</dbReference>
<dbReference type="AlphaFoldDB" id="A0A2D2DHB1"/>
<evidence type="ECO:0000313" key="2">
    <source>
        <dbReference type="EMBL" id="ATQ74368.1"/>
    </source>
</evidence>
<proteinExistence type="predicted"/>
<name>A0A2D2DHB1_9BURK</name>
<protein>
    <submittedName>
        <fullName evidence="2">Uncharacterized protein</fullName>
    </submittedName>
</protein>
<organism evidence="2 3">
    <name type="scientific">Massilia violaceinigra</name>
    <dbReference type="NCBI Taxonomy" id="2045208"/>
    <lineage>
        <taxon>Bacteria</taxon>
        <taxon>Pseudomonadati</taxon>
        <taxon>Pseudomonadota</taxon>
        <taxon>Betaproteobacteria</taxon>
        <taxon>Burkholderiales</taxon>
        <taxon>Oxalobacteraceae</taxon>
        <taxon>Telluria group</taxon>
        <taxon>Massilia</taxon>
    </lineage>
</organism>
<keyword evidence="1" id="KW-0472">Membrane</keyword>
<feature type="transmembrane region" description="Helical" evidence="1">
    <location>
        <begin position="175"/>
        <end position="208"/>
    </location>
</feature>
<feature type="transmembrane region" description="Helical" evidence="1">
    <location>
        <begin position="220"/>
        <end position="240"/>
    </location>
</feature>
<dbReference type="NCBIfam" id="NF041043">
    <property type="entry name" value="BPSS1780_fam"/>
    <property type="match status" value="1"/>
</dbReference>
<dbReference type="Proteomes" id="UP000229897">
    <property type="component" value="Chromosome"/>
</dbReference>
<keyword evidence="1" id="KW-1133">Transmembrane helix</keyword>
<feature type="transmembrane region" description="Helical" evidence="1">
    <location>
        <begin position="24"/>
        <end position="44"/>
    </location>
</feature>
<accession>A0A2D2DHB1</accession>
<dbReference type="RefSeq" id="WP_099874352.1">
    <property type="nucleotide sequence ID" value="NZ_CP024608.1"/>
</dbReference>
<keyword evidence="1" id="KW-0812">Transmembrane</keyword>
<dbReference type="InterPro" id="IPR047798">
    <property type="entry name" value="BPSS1780-like"/>
</dbReference>
<sequence length="257" mass="28161">MSRLPAITGWLWIKQGFALFRKQPAILTMLLFATLLFSLTLSAIPLLGQMITMVLVPSFSMAILQACNLIGQDQPVTPGVLLTGFRQPALRRLCKLGLIYLGLSILLGVMLALMISPEFIKQMSVPLAERAAQKISAADMQAVLLTGLLQSLALLALCFAPPLTYWQQMSPGKAIFYSVFGIFGAIRPFMVMLLAWSAMFFGASIVVMLLLGDSQGGRIAVIWLMLQFVLLLQCAIFCSYRQIFGDPSLLPKEAALK</sequence>
<reference evidence="2" key="1">
    <citation type="submission" date="2017-10" db="EMBL/GenBank/DDBJ databases">
        <title>Massilia psychrophilum sp. nov., a novel purple-pigmented bacterium isolated from Tianshan glacier, Xinjiang Municipality, China.</title>
        <authorList>
            <person name="Wang H."/>
        </authorList>
    </citation>
    <scope>NUCLEOTIDE SEQUENCE [LARGE SCALE GENOMIC DNA]</scope>
    <source>
        <strain evidence="2">B2</strain>
    </source>
</reference>
<feature type="transmembrane region" description="Helical" evidence="1">
    <location>
        <begin position="140"/>
        <end position="163"/>
    </location>
</feature>
<dbReference type="OrthoDB" id="5298483at2"/>
<feature type="transmembrane region" description="Helical" evidence="1">
    <location>
        <begin position="96"/>
        <end position="120"/>
    </location>
</feature>
<dbReference type="KEGG" id="mass:CR152_07495"/>
<gene>
    <name evidence="2" type="ORF">CR152_07495</name>
</gene>
<evidence type="ECO:0000256" key="1">
    <source>
        <dbReference type="SAM" id="Phobius"/>
    </source>
</evidence>